<protein>
    <submittedName>
        <fullName evidence="3">Uncharacterized protein</fullName>
    </submittedName>
</protein>
<evidence type="ECO:0000313" key="3">
    <source>
        <dbReference type="EMBL" id="CAF1534049.1"/>
    </source>
</evidence>
<keyword evidence="6" id="KW-1185">Reference proteome</keyword>
<evidence type="ECO:0000313" key="5">
    <source>
        <dbReference type="EMBL" id="CAF4393687.1"/>
    </source>
</evidence>
<reference evidence="3" key="1">
    <citation type="submission" date="2021-02" db="EMBL/GenBank/DDBJ databases">
        <authorList>
            <person name="Nowell W R."/>
        </authorList>
    </citation>
    <scope>NUCLEOTIDE SEQUENCE</scope>
</reference>
<evidence type="ECO:0000313" key="6">
    <source>
        <dbReference type="Proteomes" id="UP000663829"/>
    </source>
</evidence>
<accession>A0A815VM48</accession>
<sequence length="54" mass="6464">SDQYQITNTSNPISANTTSDDDDDDDFRFNNFFDDDHFFRDLVRRYDREGNYDG</sequence>
<organism evidence="3 6">
    <name type="scientific">Didymodactylos carnosus</name>
    <dbReference type="NCBI Taxonomy" id="1234261"/>
    <lineage>
        <taxon>Eukaryota</taxon>
        <taxon>Metazoa</taxon>
        <taxon>Spiralia</taxon>
        <taxon>Gnathifera</taxon>
        <taxon>Rotifera</taxon>
        <taxon>Eurotatoria</taxon>
        <taxon>Bdelloidea</taxon>
        <taxon>Philodinida</taxon>
        <taxon>Philodinidae</taxon>
        <taxon>Didymodactylos</taxon>
    </lineage>
</organism>
<feature type="region of interest" description="Disordered" evidence="1">
    <location>
        <begin position="1"/>
        <end position="22"/>
    </location>
</feature>
<dbReference type="Proteomes" id="UP000682733">
    <property type="component" value="Unassembled WGS sequence"/>
</dbReference>
<proteinExistence type="predicted"/>
<comment type="caution">
    <text evidence="3">The sequence shown here is derived from an EMBL/GenBank/DDBJ whole genome shotgun (WGS) entry which is preliminary data.</text>
</comment>
<evidence type="ECO:0000313" key="4">
    <source>
        <dbReference type="EMBL" id="CAF4276841.1"/>
    </source>
</evidence>
<gene>
    <name evidence="3" type="ORF">GPM918_LOCUS38223</name>
    <name evidence="2" type="ORF">OVA965_LOCUS36330</name>
    <name evidence="5" type="ORF">SRO942_LOCUS39035</name>
    <name evidence="4" type="ORF">TMI583_LOCUS37335</name>
</gene>
<dbReference type="Proteomes" id="UP000663829">
    <property type="component" value="Unassembled WGS sequence"/>
</dbReference>
<dbReference type="AlphaFoldDB" id="A0A815VM48"/>
<dbReference type="EMBL" id="CAJOBC010090696">
    <property type="protein sequence ID" value="CAF4393687.1"/>
    <property type="molecule type" value="Genomic_DNA"/>
</dbReference>
<evidence type="ECO:0000313" key="2">
    <source>
        <dbReference type="EMBL" id="CAF1487237.1"/>
    </source>
</evidence>
<dbReference type="EMBL" id="CAJOBA010054698">
    <property type="protein sequence ID" value="CAF4276841.1"/>
    <property type="molecule type" value="Genomic_DNA"/>
</dbReference>
<dbReference type="EMBL" id="CAJNOK010032749">
    <property type="protein sequence ID" value="CAF1487237.1"/>
    <property type="molecule type" value="Genomic_DNA"/>
</dbReference>
<dbReference type="Proteomes" id="UP000681722">
    <property type="component" value="Unassembled WGS sequence"/>
</dbReference>
<feature type="compositionally biased region" description="Polar residues" evidence="1">
    <location>
        <begin position="1"/>
        <end position="18"/>
    </location>
</feature>
<dbReference type="Proteomes" id="UP000677228">
    <property type="component" value="Unassembled WGS sequence"/>
</dbReference>
<dbReference type="EMBL" id="CAJNOQ010025097">
    <property type="protein sequence ID" value="CAF1534049.1"/>
    <property type="molecule type" value="Genomic_DNA"/>
</dbReference>
<feature type="non-terminal residue" evidence="3">
    <location>
        <position position="1"/>
    </location>
</feature>
<name>A0A815VM48_9BILA</name>
<evidence type="ECO:0000256" key="1">
    <source>
        <dbReference type="SAM" id="MobiDB-lite"/>
    </source>
</evidence>